<evidence type="ECO:0000256" key="1">
    <source>
        <dbReference type="SAM" id="MobiDB-lite"/>
    </source>
</evidence>
<evidence type="ECO:0000313" key="3">
    <source>
        <dbReference type="Proteomes" id="UP000290572"/>
    </source>
</evidence>
<dbReference type="AlphaFoldDB" id="A0A498LS20"/>
<accession>A0A498LS20</accession>
<protein>
    <submittedName>
        <fullName evidence="2">Uncharacterized protein</fullName>
    </submittedName>
</protein>
<reference evidence="2 3" key="1">
    <citation type="submission" date="2018-03" db="EMBL/GenBank/DDBJ databases">
        <title>Draft genome sequence of Rohu Carp (Labeo rohita).</title>
        <authorList>
            <person name="Das P."/>
            <person name="Kushwaha B."/>
            <person name="Joshi C.G."/>
            <person name="Kumar D."/>
            <person name="Nagpure N.S."/>
            <person name="Sahoo L."/>
            <person name="Das S.P."/>
            <person name="Bit A."/>
            <person name="Patnaik S."/>
            <person name="Meher P.K."/>
            <person name="Jayasankar P."/>
            <person name="Koringa P.G."/>
            <person name="Patel N.V."/>
            <person name="Hinsu A.T."/>
            <person name="Kumar R."/>
            <person name="Pandey M."/>
            <person name="Agarwal S."/>
            <person name="Srivastava S."/>
            <person name="Singh M."/>
            <person name="Iquebal M.A."/>
            <person name="Jaiswal S."/>
            <person name="Angadi U.B."/>
            <person name="Kumar N."/>
            <person name="Raza M."/>
            <person name="Shah T.M."/>
            <person name="Rai A."/>
            <person name="Jena J.K."/>
        </authorList>
    </citation>
    <scope>NUCLEOTIDE SEQUENCE [LARGE SCALE GENOMIC DNA]</scope>
    <source>
        <strain evidence="2">DASCIFA01</strain>
        <tissue evidence="2">Testis</tissue>
    </source>
</reference>
<evidence type="ECO:0000313" key="2">
    <source>
        <dbReference type="EMBL" id="RXN11248.1"/>
    </source>
</evidence>
<gene>
    <name evidence="2" type="ORF">ROHU_030194</name>
</gene>
<sequence length="89" mass="9606">MPAKGNLPANIQKTGLKKDTTGGEPQDCGRCGSWHSRQGDEANPQGQPAHYKVRERSVVSSFGLCSLKRFGAVADAEARPQADALRLER</sequence>
<keyword evidence="3" id="KW-1185">Reference proteome</keyword>
<comment type="caution">
    <text evidence="2">The sequence shown here is derived from an EMBL/GenBank/DDBJ whole genome shotgun (WGS) entry which is preliminary data.</text>
</comment>
<name>A0A498LS20_LABRO</name>
<dbReference type="Proteomes" id="UP000290572">
    <property type="component" value="Unassembled WGS sequence"/>
</dbReference>
<organism evidence="2 3">
    <name type="scientific">Labeo rohita</name>
    <name type="common">Indian major carp</name>
    <name type="synonym">Cyprinus rohita</name>
    <dbReference type="NCBI Taxonomy" id="84645"/>
    <lineage>
        <taxon>Eukaryota</taxon>
        <taxon>Metazoa</taxon>
        <taxon>Chordata</taxon>
        <taxon>Craniata</taxon>
        <taxon>Vertebrata</taxon>
        <taxon>Euteleostomi</taxon>
        <taxon>Actinopterygii</taxon>
        <taxon>Neopterygii</taxon>
        <taxon>Teleostei</taxon>
        <taxon>Ostariophysi</taxon>
        <taxon>Cypriniformes</taxon>
        <taxon>Cyprinidae</taxon>
        <taxon>Labeoninae</taxon>
        <taxon>Labeonini</taxon>
        <taxon>Labeo</taxon>
    </lineage>
</organism>
<feature type="region of interest" description="Disordered" evidence="1">
    <location>
        <begin position="1"/>
        <end position="50"/>
    </location>
</feature>
<proteinExistence type="predicted"/>
<dbReference type="EMBL" id="QBIY01013150">
    <property type="protein sequence ID" value="RXN11248.1"/>
    <property type="molecule type" value="Genomic_DNA"/>
</dbReference>